<name>W4MD02_9BACT</name>
<evidence type="ECO:0000313" key="3">
    <source>
        <dbReference type="Proteomes" id="UP000019140"/>
    </source>
</evidence>
<dbReference type="AlphaFoldDB" id="W4MD02"/>
<feature type="compositionally biased region" description="Low complexity" evidence="1">
    <location>
        <begin position="232"/>
        <end position="270"/>
    </location>
</feature>
<sequence>MQSPEQLPTVDLVIVIDTNFSMKDAALELSAAAEAATEAARAHCPSDLRLVWLGVEGTWLDTRFDRSVRRYLTETCGVAEASLRGRQRDDLPGGGAQEDGARVMEDIADHFDWRADARRAMFYLSDSALNAGGSLVESEDIEAANVAIEIAQRTGLMVHTYFGATQSHEKAALEAEFARVSGATGGQAFTHEERGDGFAEMLESVICASRPQVMGTSAASASVTTTAADTTAAAATTTPASTTASTTTPSAASAVTTTAATAPPAAAATTPTPPPRHLPRRLRPHPQHQPLRRPVVKHRVPNLSEGWCPRKRR</sequence>
<dbReference type="SUPFAM" id="SSF53300">
    <property type="entry name" value="vWA-like"/>
    <property type="match status" value="1"/>
</dbReference>
<comment type="caution">
    <text evidence="2">The sequence shown here is derived from an EMBL/GenBank/DDBJ whole genome shotgun (WGS) entry which is preliminary data.</text>
</comment>
<evidence type="ECO:0000313" key="2">
    <source>
        <dbReference type="EMBL" id="ETX07781.1"/>
    </source>
</evidence>
<gene>
    <name evidence="2" type="ORF">ETSY2_09220</name>
</gene>
<feature type="compositionally biased region" description="Basic residues" evidence="1">
    <location>
        <begin position="277"/>
        <end position="300"/>
    </location>
</feature>
<keyword evidence="3" id="KW-1185">Reference proteome</keyword>
<dbReference type="HOGENOM" id="CLU_075531_0_0_7"/>
<dbReference type="InterPro" id="IPR036465">
    <property type="entry name" value="vWFA_dom_sf"/>
</dbReference>
<organism evidence="2 3">
    <name type="scientific">Candidatus Entotheonella gemina</name>
    <dbReference type="NCBI Taxonomy" id="1429439"/>
    <lineage>
        <taxon>Bacteria</taxon>
        <taxon>Pseudomonadati</taxon>
        <taxon>Nitrospinota/Tectimicrobiota group</taxon>
        <taxon>Candidatus Tectimicrobiota</taxon>
        <taxon>Candidatus Entotheonellia</taxon>
        <taxon>Candidatus Entotheonellales</taxon>
        <taxon>Candidatus Entotheonellaceae</taxon>
        <taxon>Candidatus Entotheonella</taxon>
    </lineage>
</organism>
<protein>
    <recommendedName>
        <fullName evidence="4">VWFA domain-containing protein</fullName>
    </recommendedName>
</protein>
<accession>W4MD02</accession>
<reference evidence="2 3" key="1">
    <citation type="journal article" date="2014" name="Nature">
        <title>An environmental bacterial taxon with a large and distinct metabolic repertoire.</title>
        <authorList>
            <person name="Wilson M.C."/>
            <person name="Mori T."/>
            <person name="Ruckert C."/>
            <person name="Uria A.R."/>
            <person name="Helf M.J."/>
            <person name="Takada K."/>
            <person name="Gernert C."/>
            <person name="Steffens U.A."/>
            <person name="Heycke N."/>
            <person name="Schmitt S."/>
            <person name="Rinke C."/>
            <person name="Helfrich E.J."/>
            <person name="Brachmann A.O."/>
            <person name="Gurgui C."/>
            <person name="Wakimoto T."/>
            <person name="Kracht M."/>
            <person name="Crusemann M."/>
            <person name="Hentschel U."/>
            <person name="Abe I."/>
            <person name="Matsunaga S."/>
            <person name="Kalinowski J."/>
            <person name="Takeyama H."/>
            <person name="Piel J."/>
        </authorList>
    </citation>
    <scope>NUCLEOTIDE SEQUENCE [LARGE SCALE GENOMIC DNA]</scope>
    <source>
        <strain evidence="3">TSY2</strain>
    </source>
</reference>
<dbReference type="EMBL" id="AZHX01000373">
    <property type="protein sequence ID" value="ETX07781.1"/>
    <property type="molecule type" value="Genomic_DNA"/>
</dbReference>
<evidence type="ECO:0008006" key="4">
    <source>
        <dbReference type="Google" id="ProtNLM"/>
    </source>
</evidence>
<proteinExistence type="predicted"/>
<dbReference type="Proteomes" id="UP000019140">
    <property type="component" value="Unassembled WGS sequence"/>
</dbReference>
<evidence type="ECO:0000256" key="1">
    <source>
        <dbReference type="SAM" id="MobiDB-lite"/>
    </source>
</evidence>
<feature type="region of interest" description="Disordered" evidence="1">
    <location>
        <begin position="232"/>
        <end position="313"/>
    </location>
</feature>